<evidence type="ECO:0000256" key="9">
    <source>
        <dbReference type="SAM" id="MobiDB-lite"/>
    </source>
</evidence>
<feature type="transmembrane region" description="Helical" evidence="10">
    <location>
        <begin position="241"/>
        <end position="269"/>
    </location>
</feature>
<dbReference type="PANTHER" id="PTHR48090:SF3">
    <property type="entry name" value="UNDECAPRENYL-PHOSPHATE 4-DEOXY-4-FORMAMIDO-L-ARABINOSE TRANSFERASE"/>
    <property type="match status" value="1"/>
</dbReference>
<keyword evidence="13" id="KW-1185">Reference proteome</keyword>
<keyword evidence="8 10" id="KW-0472">Membrane</keyword>
<dbReference type="PANTHER" id="PTHR48090">
    <property type="entry name" value="UNDECAPRENYL-PHOSPHATE 4-DEOXY-4-FORMAMIDO-L-ARABINOSE TRANSFERASE-RELATED"/>
    <property type="match status" value="1"/>
</dbReference>
<dbReference type="SUPFAM" id="SSF53448">
    <property type="entry name" value="Nucleotide-diphospho-sugar transferases"/>
    <property type="match status" value="1"/>
</dbReference>
<evidence type="ECO:0000256" key="5">
    <source>
        <dbReference type="ARBA" id="ARBA00022692"/>
    </source>
</evidence>
<dbReference type="EC" id="2.4.2.53" evidence="12"/>
<feature type="region of interest" description="Disordered" evidence="9">
    <location>
        <begin position="325"/>
        <end position="350"/>
    </location>
</feature>
<feature type="domain" description="Glycosyltransferase 2-like" evidence="11">
    <location>
        <begin position="11"/>
        <end position="136"/>
    </location>
</feature>
<keyword evidence="4 12" id="KW-0808">Transferase</keyword>
<name>A0ABS2KY10_9NOCA</name>
<evidence type="ECO:0000256" key="6">
    <source>
        <dbReference type="ARBA" id="ARBA00022985"/>
    </source>
</evidence>
<protein>
    <submittedName>
        <fullName evidence="12">Undecaprenyl-phosphate 4-deoxy-4-formamido-L-arabinose transferase</fullName>
        <ecNumber evidence="12">2.4.2.53</ecNumber>
    </submittedName>
</protein>
<dbReference type="InterPro" id="IPR001173">
    <property type="entry name" value="Glyco_trans_2-like"/>
</dbReference>
<evidence type="ECO:0000313" key="13">
    <source>
        <dbReference type="Proteomes" id="UP000703038"/>
    </source>
</evidence>
<gene>
    <name evidence="12" type="ORF">JOE42_003546</name>
</gene>
<evidence type="ECO:0000256" key="7">
    <source>
        <dbReference type="ARBA" id="ARBA00022989"/>
    </source>
</evidence>
<comment type="caution">
    <text evidence="12">The sequence shown here is derived from an EMBL/GenBank/DDBJ whole genome shotgun (WGS) entry which is preliminary data.</text>
</comment>
<dbReference type="InterPro" id="IPR029044">
    <property type="entry name" value="Nucleotide-diphossugar_trans"/>
</dbReference>
<reference evidence="12 13" key="1">
    <citation type="submission" date="2021-01" db="EMBL/GenBank/DDBJ databases">
        <title>Genomics of switchgrass bacterial isolates.</title>
        <authorList>
            <person name="Shade A."/>
        </authorList>
    </citation>
    <scope>NUCLEOTIDE SEQUENCE [LARGE SCALE GENOMIC DNA]</scope>
    <source>
        <strain evidence="12 13">PvP111</strain>
    </source>
</reference>
<evidence type="ECO:0000256" key="4">
    <source>
        <dbReference type="ARBA" id="ARBA00022679"/>
    </source>
</evidence>
<dbReference type="Gene3D" id="3.90.550.10">
    <property type="entry name" value="Spore Coat Polysaccharide Biosynthesis Protein SpsA, Chain A"/>
    <property type="match status" value="1"/>
</dbReference>
<evidence type="ECO:0000256" key="10">
    <source>
        <dbReference type="SAM" id="Phobius"/>
    </source>
</evidence>
<accession>A0ABS2KY10</accession>
<keyword evidence="5 10" id="KW-0812">Transmembrane</keyword>
<evidence type="ECO:0000256" key="1">
    <source>
        <dbReference type="ARBA" id="ARBA00006739"/>
    </source>
</evidence>
<keyword evidence="6" id="KW-0448">Lipopolysaccharide biosynthesis</keyword>
<dbReference type="GO" id="GO:0099621">
    <property type="term" value="F:undecaprenyl-phosphate 4-deoxy-4-formamido-L-arabinose transferase activity"/>
    <property type="evidence" value="ECO:0007669"/>
    <property type="project" value="UniProtKB-EC"/>
</dbReference>
<dbReference type="EMBL" id="JAFBBK010000001">
    <property type="protein sequence ID" value="MBM7416813.1"/>
    <property type="molecule type" value="Genomic_DNA"/>
</dbReference>
<evidence type="ECO:0000256" key="8">
    <source>
        <dbReference type="ARBA" id="ARBA00023136"/>
    </source>
</evidence>
<proteinExistence type="inferred from homology"/>
<dbReference type="InterPro" id="IPR050256">
    <property type="entry name" value="Glycosyltransferase_2"/>
</dbReference>
<evidence type="ECO:0000259" key="11">
    <source>
        <dbReference type="Pfam" id="PF00535"/>
    </source>
</evidence>
<feature type="compositionally biased region" description="Basic and acidic residues" evidence="9">
    <location>
        <begin position="339"/>
        <end position="350"/>
    </location>
</feature>
<keyword evidence="2" id="KW-1003">Cell membrane</keyword>
<evidence type="ECO:0000256" key="2">
    <source>
        <dbReference type="ARBA" id="ARBA00022475"/>
    </source>
</evidence>
<keyword evidence="7 10" id="KW-1133">Transmembrane helix</keyword>
<organism evidence="12 13">
    <name type="scientific">Rhodococcoides corynebacterioides</name>
    <dbReference type="NCBI Taxonomy" id="53972"/>
    <lineage>
        <taxon>Bacteria</taxon>
        <taxon>Bacillati</taxon>
        <taxon>Actinomycetota</taxon>
        <taxon>Actinomycetes</taxon>
        <taxon>Mycobacteriales</taxon>
        <taxon>Nocardiaceae</taxon>
        <taxon>Rhodococcoides</taxon>
    </lineage>
</organism>
<feature type="transmembrane region" description="Helical" evidence="10">
    <location>
        <begin position="281"/>
        <end position="303"/>
    </location>
</feature>
<dbReference type="Pfam" id="PF00535">
    <property type="entry name" value="Glycos_transf_2"/>
    <property type="match status" value="1"/>
</dbReference>
<evidence type="ECO:0000256" key="3">
    <source>
        <dbReference type="ARBA" id="ARBA00022676"/>
    </source>
</evidence>
<keyword evidence="3 12" id="KW-0328">Glycosyltransferase</keyword>
<evidence type="ECO:0000313" key="12">
    <source>
        <dbReference type="EMBL" id="MBM7416813.1"/>
    </source>
</evidence>
<sequence>MTDDQLPHRISVIVPVYQGERTLGPLTDELETLTRPFLTPGRRLAVVEEVLLVFDHGPDGSAAVIRDLADRHSFVRGIWLSRNFGQHPATLAGMASSGGEWIVTMDEDGQHDPADIGGLLDTALDEQASVVYARGTNAAPHGLWRNATSKGSKWLIAKALAGENTVQYSSFRMVVGEVGRSVAAYAGSEAYLDVALGWIAGSVTTSPVTLREEQGRRSGYNLRTLLSHFWRMVLSSGTKGLRLVSVLGVVFAVLGLVLVAYLLVVYTFFDPDTEVRGWASTMVVLLFGFGATLFSLGVVAEYVGVNVKTAMGKPPYLIVGDPAAGPLGRAGRVPPKVGAENRDAENPDLS</sequence>
<comment type="similarity">
    <text evidence="1">Belongs to the glycosyltransferase 2 family.</text>
</comment>
<dbReference type="Proteomes" id="UP000703038">
    <property type="component" value="Unassembled WGS sequence"/>
</dbReference>